<reference evidence="2" key="1">
    <citation type="submission" date="2012-11" db="EMBL/GenBank/DDBJ databases">
        <authorList>
            <person name="Lucero-Rivera Y.E."/>
            <person name="Tovar-Ramirez D."/>
        </authorList>
    </citation>
    <scope>NUCLEOTIDE SEQUENCE [LARGE SCALE GENOMIC DNA]</scope>
    <source>
        <strain evidence="2">Araruama</strain>
    </source>
</reference>
<name>A0A1V1PEU5_9BACT</name>
<comment type="caution">
    <text evidence="1">The sequence shown here is derived from an EMBL/GenBank/DDBJ whole genome shotgun (WGS) entry which is preliminary data.</text>
</comment>
<dbReference type="AlphaFoldDB" id="A0A1V1PEU5"/>
<protein>
    <submittedName>
        <fullName evidence="1">Uncharacterized protein</fullName>
    </submittedName>
</protein>
<sequence>MKLATSRLAQFYMLFGNEAYTDALDPTIGFTTSSNEYGYLAPSIFSFMDQMPDLIDEELAFLRGRDEYGASPAFNRLIWNYTMGEVAYAPVL</sequence>
<accession>A0A1V1PEU5</accession>
<evidence type="ECO:0000313" key="1">
    <source>
        <dbReference type="EMBL" id="ETR73293.1"/>
    </source>
</evidence>
<gene>
    <name evidence="1" type="ORF">OMM_07038</name>
</gene>
<evidence type="ECO:0000313" key="2">
    <source>
        <dbReference type="Proteomes" id="UP000189670"/>
    </source>
</evidence>
<organism evidence="1 2">
    <name type="scientific">Candidatus Magnetoglobus multicellularis str. Araruama</name>
    <dbReference type="NCBI Taxonomy" id="890399"/>
    <lineage>
        <taxon>Bacteria</taxon>
        <taxon>Pseudomonadati</taxon>
        <taxon>Thermodesulfobacteriota</taxon>
        <taxon>Desulfobacteria</taxon>
        <taxon>Desulfobacterales</taxon>
        <taxon>Desulfobacteraceae</taxon>
        <taxon>Candidatus Magnetoglobus</taxon>
    </lineage>
</organism>
<dbReference type="Proteomes" id="UP000189670">
    <property type="component" value="Unassembled WGS sequence"/>
</dbReference>
<proteinExistence type="predicted"/>
<dbReference type="EMBL" id="ATBP01000074">
    <property type="protein sequence ID" value="ETR73293.1"/>
    <property type="molecule type" value="Genomic_DNA"/>
</dbReference>